<feature type="repeat" description="TPR" evidence="1">
    <location>
        <begin position="286"/>
        <end position="319"/>
    </location>
</feature>
<dbReference type="EMBL" id="CP042997">
    <property type="protein sequence ID" value="QEH34264.1"/>
    <property type="molecule type" value="Genomic_DNA"/>
</dbReference>
<dbReference type="Proteomes" id="UP000324233">
    <property type="component" value="Chromosome"/>
</dbReference>
<dbReference type="KEGG" id="agv:OJF2_27990"/>
<dbReference type="SMART" id="SM00028">
    <property type="entry name" value="TPR"/>
    <property type="match status" value="3"/>
</dbReference>
<dbReference type="Gene3D" id="1.25.40.10">
    <property type="entry name" value="Tetratricopeptide repeat domain"/>
    <property type="match status" value="2"/>
</dbReference>
<organism evidence="4 5">
    <name type="scientific">Aquisphaera giovannonii</name>
    <dbReference type="NCBI Taxonomy" id="406548"/>
    <lineage>
        <taxon>Bacteria</taxon>
        <taxon>Pseudomonadati</taxon>
        <taxon>Planctomycetota</taxon>
        <taxon>Planctomycetia</taxon>
        <taxon>Isosphaerales</taxon>
        <taxon>Isosphaeraceae</taxon>
        <taxon>Aquisphaera</taxon>
    </lineage>
</organism>
<dbReference type="SUPFAM" id="SSF48452">
    <property type="entry name" value="TPR-like"/>
    <property type="match status" value="1"/>
</dbReference>
<gene>
    <name evidence="4" type="ORF">OJF2_27990</name>
</gene>
<dbReference type="Pfam" id="PF13432">
    <property type="entry name" value="TPR_16"/>
    <property type="match status" value="2"/>
</dbReference>
<dbReference type="AlphaFoldDB" id="A0A5B9W206"/>
<keyword evidence="3" id="KW-0472">Membrane</keyword>
<dbReference type="PROSITE" id="PS50005">
    <property type="entry name" value="TPR"/>
    <property type="match status" value="2"/>
</dbReference>
<evidence type="ECO:0000313" key="4">
    <source>
        <dbReference type="EMBL" id="QEH34264.1"/>
    </source>
</evidence>
<sequence>MRPGRGGNPARVDEASSESTRPPRSSLLFVVGGIVLVACAGAAIWALARRGEDPDSLWSRAERAFLSGDHATARRGLHRLRRLRDRSPRDLMLEAQLALAEGRPEAAREALARIADGQPLAAQARLLEGRMSRQAKRLRDAEASFLRALRVDPRQVEARKELVYIYGIQLRRVEVDAQFRALAALTPLSHRDLFAWALTHYTTWRPEIAVELQGYIDADPSDRASRLALCEYLVDQPGREAQVEAVIAEMPPDDPDALAVRIALALNKGDLERARALLAAAPEDHPRIARMRGQLAMRRRDVDAAIRCFTAALTAEPYDRISPMELAQAFRLKGDEAAAAKHLDRVRRLNEVFNLVMKIRSPEQASRPSDLLAVARACESAGLLDEARGWYTLVIAASPLDAEAQQALARLPRPAAMPAATAVTKG</sequence>
<feature type="region of interest" description="Disordered" evidence="2">
    <location>
        <begin position="1"/>
        <end position="23"/>
    </location>
</feature>
<evidence type="ECO:0000256" key="3">
    <source>
        <dbReference type="SAM" id="Phobius"/>
    </source>
</evidence>
<accession>A0A5B9W206</accession>
<name>A0A5B9W206_9BACT</name>
<evidence type="ECO:0000256" key="1">
    <source>
        <dbReference type="PROSITE-ProRule" id="PRU00339"/>
    </source>
</evidence>
<evidence type="ECO:0000256" key="2">
    <source>
        <dbReference type="SAM" id="MobiDB-lite"/>
    </source>
</evidence>
<keyword evidence="5" id="KW-1185">Reference proteome</keyword>
<proteinExistence type="predicted"/>
<dbReference type="InterPro" id="IPR011990">
    <property type="entry name" value="TPR-like_helical_dom_sf"/>
</dbReference>
<protein>
    <submittedName>
        <fullName evidence="4">Tetratricopeptide repeat protein</fullName>
    </submittedName>
</protein>
<keyword evidence="3" id="KW-1133">Transmembrane helix</keyword>
<feature type="repeat" description="TPR" evidence="1">
    <location>
        <begin position="122"/>
        <end position="155"/>
    </location>
</feature>
<feature type="transmembrane region" description="Helical" evidence="3">
    <location>
        <begin position="27"/>
        <end position="48"/>
    </location>
</feature>
<dbReference type="SUPFAM" id="SSF81901">
    <property type="entry name" value="HCP-like"/>
    <property type="match status" value="1"/>
</dbReference>
<evidence type="ECO:0000313" key="5">
    <source>
        <dbReference type="Proteomes" id="UP000324233"/>
    </source>
</evidence>
<keyword evidence="1" id="KW-0802">TPR repeat</keyword>
<reference evidence="4 5" key="1">
    <citation type="submission" date="2019-08" db="EMBL/GenBank/DDBJ databases">
        <title>Deep-cultivation of Planctomycetes and their phenomic and genomic characterization uncovers novel biology.</title>
        <authorList>
            <person name="Wiegand S."/>
            <person name="Jogler M."/>
            <person name="Boedeker C."/>
            <person name="Pinto D."/>
            <person name="Vollmers J."/>
            <person name="Rivas-Marin E."/>
            <person name="Kohn T."/>
            <person name="Peeters S.H."/>
            <person name="Heuer A."/>
            <person name="Rast P."/>
            <person name="Oberbeckmann S."/>
            <person name="Bunk B."/>
            <person name="Jeske O."/>
            <person name="Meyerdierks A."/>
            <person name="Storesund J.E."/>
            <person name="Kallscheuer N."/>
            <person name="Luecker S."/>
            <person name="Lage O.M."/>
            <person name="Pohl T."/>
            <person name="Merkel B.J."/>
            <person name="Hornburger P."/>
            <person name="Mueller R.-W."/>
            <person name="Bruemmer F."/>
            <person name="Labrenz M."/>
            <person name="Spormann A.M."/>
            <person name="Op den Camp H."/>
            <person name="Overmann J."/>
            <person name="Amann R."/>
            <person name="Jetten M.S.M."/>
            <person name="Mascher T."/>
            <person name="Medema M.H."/>
            <person name="Devos D.P."/>
            <person name="Kaster A.-K."/>
            <person name="Ovreas L."/>
            <person name="Rohde M."/>
            <person name="Galperin M.Y."/>
            <person name="Jogler C."/>
        </authorList>
    </citation>
    <scope>NUCLEOTIDE SEQUENCE [LARGE SCALE GENOMIC DNA]</scope>
    <source>
        <strain evidence="4 5">OJF2</strain>
    </source>
</reference>
<dbReference type="InterPro" id="IPR019734">
    <property type="entry name" value="TPR_rpt"/>
</dbReference>
<keyword evidence="3" id="KW-0812">Transmembrane</keyword>